<dbReference type="Proteomes" id="UP001319104">
    <property type="component" value="Unassembled WGS sequence"/>
</dbReference>
<dbReference type="Pfam" id="PF13477">
    <property type="entry name" value="Glyco_trans_4_2"/>
    <property type="match status" value="1"/>
</dbReference>
<reference evidence="4 5" key="1">
    <citation type="submission" date="2021-05" db="EMBL/GenBank/DDBJ databases">
        <authorList>
            <person name="Zhang Z.D."/>
            <person name="Osman G."/>
        </authorList>
    </citation>
    <scope>NUCLEOTIDE SEQUENCE [LARGE SCALE GENOMIC DNA]</scope>
    <source>
        <strain evidence="4 5">KCTC 32217</strain>
    </source>
</reference>
<dbReference type="Pfam" id="PF00534">
    <property type="entry name" value="Glycos_transf_1"/>
    <property type="match status" value="1"/>
</dbReference>
<comment type="caution">
    <text evidence="4">The sequence shown here is derived from an EMBL/GenBank/DDBJ whole genome shotgun (WGS) entry which is preliminary data.</text>
</comment>
<gene>
    <name evidence="4" type="ORF">KI659_16885</name>
</gene>
<name>A0AAP2G2F7_9BACT</name>
<dbReference type="SUPFAM" id="SSF53756">
    <property type="entry name" value="UDP-Glycosyltransferase/glycogen phosphorylase"/>
    <property type="match status" value="1"/>
</dbReference>
<evidence type="ECO:0000259" key="3">
    <source>
        <dbReference type="Pfam" id="PF13477"/>
    </source>
</evidence>
<dbReference type="InterPro" id="IPR028098">
    <property type="entry name" value="Glyco_trans_4-like_N"/>
</dbReference>
<evidence type="ECO:0000313" key="4">
    <source>
        <dbReference type="EMBL" id="MBS9525697.1"/>
    </source>
</evidence>
<evidence type="ECO:0000256" key="1">
    <source>
        <dbReference type="ARBA" id="ARBA00022679"/>
    </source>
</evidence>
<evidence type="ECO:0000313" key="5">
    <source>
        <dbReference type="Proteomes" id="UP001319104"/>
    </source>
</evidence>
<dbReference type="Gene3D" id="3.40.50.2000">
    <property type="entry name" value="Glycogen Phosphorylase B"/>
    <property type="match status" value="2"/>
</dbReference>
<dbReference type="PANTHER" id="PTHR46401:SF2">
    <property type="entry name" value="GLYCOSYLTRANSFERASE WBBK-RELATED"/>
    <property type="match status" value="1"/>
</dbReference>
<proteinExistence type="predicted"/>
<keyword evidence="1 4" id="KW-0808">Transferase</keyword>
<keyword evidence="4" id="KW-0328">Glycosyltransferase</keyword>
<evidence type="ECO:0000259" key="2">
    <source>
        <dbReference type="Pfam" id="PF00534"/>
    </source>
</evidence>
<dbReference type="GO" id="GO:0016757">
    <property type="term" value="F:glycosyltransferase activity"/>
    <property type="evidence" value="ECO:0007669"/>
    <property type="project" value="UniProtKB-KW"/>
</dbReference>
<dbReference type="RefSeq" id="WP_213946556.1">
    <property type="nucleotide sequence ID" value="NZ_JAHCMY010000017.1"/>
</dbReference>
<accession>A0AAP2G2F7</accession>
<dbReference type="PANTHER" id="PTHR46401">
    <property type="entry name" value="GLYCOSYLTRANSFERASE WBBK-RELATED"/>
    <property type="match status" value="1"/>
</dbReference>
<dbReference type="GO" id="GO:0009103">
    <property type="term" value="P:lipopolysaccharide biosynthetic process"/>
    <property type="evidence" value="ECO:0007669"/>
    <property type="project" value="TreeGrafter"/>
</dbReference>
<dbReference type="EMBL" id="JAHCMY010000017">
    <property type="protein sequence ID" value="MBS9525697.1"/>
    <property type="molecule type" value="Genomic_DNA"/>
</dbReference>
<protein>
    <submittedName>
        <fullName evidence="4">Glycosyltransferase</fullName>
        <ecNumber evidence="4">2.4.-.-</ecNumber>
    </submittedName>
</protein>
<dbReference type="EC" id="2.4.-.-" evidence="4"/>
<feature type="domain" description="Glycosyltransferase subfamily 4-like N-terminal" evidence="3">
    <location>
        <begin position="2"/>
        <end position="140"/>
    </location>
</feature>
<dbReference type="AlphaFoldDB" id="A0AAP2G2F7"/>
<keyword evidence="5" id="KW-1185">Reference proteome</keyword>
<dbReference type="InterPro" id="IPR001296">
    <property type="entry name" value="Glyco_trans_1"/>
</dbReference>
<organism evidence="4 5">
    <name type="scientific">Litoribacter ruber</name>
    <dbReference type="NCBI Taxonomy" id="702568"/>
    <lineage>
        <taxon>Bacteria</taxon>
        <taxon>Pseudomonadati</taxon>
        <taxon>Bacteroidota</taxon>
        <taxon>Cytophagia</taxon>
        <taxon>Cytophagales</taxon>
        <taxon>Cyclobacteriaceae</taxon>
        <taxon>Litoribacter</taxon>
    </lineage>
</organism>
<sequence>MKILILSDPFSVHTVKWVNSLSKLGHDIYLFGLGSGNPVINHKVTQLNFGEEASRNGLFKKIGYFKALPFLKEKVKEIQPDIVHSHFATSYGALGMLLNHNRFLISIWGSDVFDFPKKSFLHKFYLKKVLASACRIFSTSETMKLEGKKYTEKDIFVTPFGVDQSQFRPAFVSSKDYSKKQVSLGVIKALEDKYGIDILIESFAQVIKQISVDLSLHIVGKGSRMDDLIELTQKLGLTKRVKFYGQVSQEEVISLHNDFDLEIFPSILDSESFGVSVVEAMACGTPVIVSDVSGFKEVINYGECGLIVKRGDVNALAIGILKLIENKPLREEYISKGLNRVQQYYNWESNVDLMVKHYEEVLAS</sequence>
<feature type="domain" description="Glycosyl transferase family 1" evidence="2">
    <location>
        <begin position="179"/>
        <end position="337"/>
    </location>
</feature>